<evidence type="ECO:0000256" key="1">
    <source>
        <dbReference type="ARBA" id="ARBA00001946"/>
    </source>
</evidence>
<comment type="cofactor">
    <cofactor evidence="1">
        <name>Mg(2+)</name>
        <dbReference type="ChEBI" id="CHEBI:18420"/>
    </cofactor>
</comment>
<name>A0A0G0UWZ3_9BACT</name>
<dbReference type="InterPro" id="IPR000086">
    <property type="entry name" value="NUDIX_hydrolase_dom"/>
</dbReference>
<accession>A0A0G0UWZ3</accession>
<dbReference type="Proteomes" id="UP000034961">
    <property type="component" value="Unassembled WGS sequence"/>
</dbReference>
<dbReference type="Pfam" id="PF00293">
    <property type="entry name" value="NUDIX"/>
    <property type="match status" value="1"/>
</dbReference>
<dbReference type="AlphaFoldDB" id="A0A0G0UWZ3"/>
<comment type="similarity">
    <text evidence="3">Belongs to the Nudix hydrolase family.</text>
</comment>
<protein>
    <recommendedName>
        <fullName evidence="4">Nudix hydrolase domain-containing protein</fullName>
    </recommendedName>
</protein>
<dbReference type="PANTHER" id="PTHR43046:SF14">
    <property type="entry name" value="MUTT_NUDIX FAMILY PROTEIN"/>
    <property type="match status" value="1"/>
</dbReference>
<dbReference type="InterPro" id="IPR020084">
    <property type="entry name" value="NUDIX_hydrolase_CS"/>
</dbReference>
<organism evidence="5 6">
    <name type="scientific">Candidatus Roizmanbacteria bacterium GW2011_GWA1_41_13</name>
    <dbReference type="NCBI Taxonomy" id="1618474"/>
    <lineage>
        <taxon>Bacteria</taxon>
        <taxon>Candidatus Roizmaniibacteriota</taxon>
    </lineage>
</organism>
<reference evidence="5 6" key="1">
    <citation type="journal article" date="2015" name="Nature">
        <title>rRNA introns, odd ribosomes, and small enigmatic genomes across a large radiation of phyla.</title>
        <authorList>
            <person name="Brown C.T."/>
            <person name="Hug L.A."/>
            <person name="Thomas B.C."/>
            <person name="Sharon I."/>
            <person name="Castelle C.J."/>
            <person name="Singh A."/>
            <person name="Wilkins M.J."/>
            <person name="Williams K.H."/>
            <person name="Banfield J.F."/>
        </authorList>
    </citation>
    <scope>NUCLEOTIDE SEQUENCE [LARGE SCALE GENOMIC DNA]</scope>
</reference>
<dbReference type="InterPro" id="IPR020476">
    <property type="entry name" value="Nudix_hydrolase"/>
</dbReference>
<dbReference type="Gene3D" id="3.90.79.10">
    <property type="entry name" value="Nucleoside Triphosphate Pyrophosphohydrolase"/>
    <property type="match status" value="1"/>
</dbReference>
<evidence type="ECO:0000256" key="2">
    <source>
        <dbReference type="ARBA" id="ARBA00022801"/>
    </source>
</evidence>
<dbReference type="SUPFAM" id="SSF55811">
    <property type="entry name" value="Nudix"/>
    <property type="match status" value="1"/>
</dbReference>
<evidence type="ECO:0000313" key="6">
    <source>
        <dbReference type="Proteomes" id="UP000034961"/>
    </source>
</evidence>
<proteinExistence type="inferred from homology"/>
<dbReference type="EMBL" id="LCAN01000031">
    <property type="protein sequence ID" value="KKR92036.1"/>
    <property type="molecule type" value="Genomic_DNA"/>
</dbReference>
<dbReference type="PRINTS" id="PR00502">
    <property type="entry name" value="NUDIXFAMILY"/>
</dbReference>
<evidence type="ECO:0000256" key="3">
    <source>
        <dbReference type="RuleBase" id="RU003476"/>
    </source>
</evidence>
<dbReference type="PANTHER" id="PTHR43046">
    <property type="entry name" value="GDP-MANNOSE MANNOSYL HYDROLASE"/>
    <property type="match status" value="1"/>
</dbReference>
<gene>
    <name evidence="5" type="ORF">UU41_C0031G0015</name>
</gene>
<evidence type="ECO:0000313" key="5">
    <source>
        <dbReference type="EMBL" id="KKR92036.1"/>
    </source>
</evidence>
<keyword evidence="2 3" id="KW-0378">Hydrolase</keyword>
<dbReference type="GO" id="GO:0016787">
    <property type="term" value="F:hydrolase activity"/>
    <property type="evidence" value="ECO:0007669"/>
    <property type="project" value="UniProtKB-KW"/>
</dbReference>
<dbReference type="CDD" id="cd02883">
    <property type="entry name" value="NUDIX_Hydrolase"/>
    <property type="match status" value="1"/>
</dbReference>
<dbReference type="InterPro" id="IPR015797">
    <property type="entry name" value="NUDIX_hydrolase-like_dom_sf"/>
</dbReference>
<comment type="caution">
    <text evidence="5">The sequence shown here is derived from an EMBL/GenBank/DDBJ whole genome shotgun (WGS) entry which is preliminary data.</text>
</comment>
<sequence>MSVELKEPVAGVVLRDARGRYLLVQERQLKAYGLWNLPAGWIDEGETPQQAAIREAKEEVGLDVELVSNKSLLSSLNSSKTRMLNSFQARVKSGTLKFQREELLDARWFSLDEIEELNKSGKIRDPWVIQSIQKAEGQR</sequence>
<evidence type="ECO:0000259" key="4">
    <source>
        <dbReference type="PROSITE" id="PS51462"/>
    </source>
</evidence>
<dbReference type="PATRIC" id="fig|1618474.3.peg.904"/>
<dbReference type="PROSITE" id="PS00893">
    <property type="entry name" value="NUDIX_BOX"/>
    <property type="match status" value="1"/>
</dbReference>
<feature type="domain" description="Nudix hydrolase" evidence="4">
    <location>
        <begin position="4"/>
        <end position="131"/>
    </location>
</feature>
<dbReference type="PROSITE" id="PS51462">
    <property type="entry name" value="NUDIX"/>
    <property type="match status" value="1"/>
</dbReference>